<accession>A0ABX7NFA1</accession>
<dbReference type="EMBL" id="CP071091">
    <property type="protein sequence ID" value="QSQ16066.1"/>
    <property type="molecule type" value="Genomic_DNA"/>
</dbReference>
<dbReference type="Proteomes" id="UP000663090">
    <property type="component" value="Chromosome"/>
</dbReference>
<sequence length="207" mass="23257">MSTPRSVRYSPVSGSPVELWPAVGEILERLDISVQEVGRLEKEANGEVVFAGEAVACSSVDQVLDVAHPWGDFAIRTWAEAPNQAAYLYWWWQQESWQFGIELESSLVFYEKGEWLRIFLVSMMGVIRTQVCGLSPHLEPGLFKPLEPEMIVKSLRSGTLVDAFPHFHMLATDLVTVNEVKSAVERAGTPRLKYQCTTTGYHVLSEL</sequence>
<protein>
    <submittedName>
        <fullName evidence="1">Uncharacterized protein</fullName>
    </submittedName>
</protein>
<dbReference type="RefSeq" id="WP_206717745.1">
    <property type="nucleotide sequence ID" value="NZ_CP071091.1"/>
</dbReference>
<evidence type="ECO:0000313" key="1">
    <source>
        <dbReference type="EMBL" id="QSQ16066.1"/>
    </source>
</evidence>
<organism evidence="1 2">
    <name type="scientific">Myxococcus landrumensis</name>
    <dbReference type="NCBI Taxonomy" id="2813577"/>
    <lineage>
        <taxon>Bacteria</taxon>
        <taxon>Pseudomonadati</taxon>
        <taxon>Myxococcota</taxon>
        <taxon>Myxococcia</taxon>
        <taxon>Myxococcales</taxon>
        <taxon>Cystobacterineae</taxon>
        <taxon>Myxococcaceae</taxon>
        <taxon>Myxococcus</taxon>
    </lineage>
</organism>
<name>A0ABX7NFA1_9BACT</name>
<reference evidence="1 2" key="1">
    <citation type="submission" date="2021-02" db="EMBL/GenBank/DDBJ databases">
        <title>De Novo genome assembly of isolated myxobacteria.</title>
        <authorList>
            <person name="Stevens D.C."/>
        </authorList>
    </citation>
    <scope>NUCLEOTIDE SEQUENCE [LARGE SCALE GENOMIC DNA]</scope>
    <source>
        <strain evidence="1 2">SCHIC003</strain>
    </source>
</reference>
<evidence type="ECO:0000313" key="2">
    <source>
        <dbReference type="Proteomes" id="UP000663090"/>
    </source>
</evidence>
<keyword evidence="2" id="KW-1185">Reference proteome</keyword>
<proteinExistence type="predicted"/>
<gene>
    <name evidence="1" type="ORF">JY572_08460</name>
</gene>